<proteinExistence type="predicted"/>
<dbReference type="SUPFAM" id="SSF143422">
    <property type="entry name" value="Transposase IS200-like"/>
    <property type="match status" value="1"/>
</dbReference>
<evidence type="ECO:0000256" key="1">
    <source>
        <dbReference type="SAM" id="MobiDB-lite"/>
    </source>
</evidence>
<dbReference type="GO" id="GO:0004803">
    <property type="term" value="F:transposase activity"/>
    <property type="evidence" value="ECO:0007669"/>
    <property type="project" value="InterPro"/>
</dbReference>
<dbReference type="GO" id="GO:0003677">
    <property type="term" value="F:DNA binding"/>
    <property type="evidence" value="ECO:0007669"/>
    <property type="project" value="InterPro"/>
</dbReference>
<dbReference type="RefSeq" id="WP_145419194.1">
    <property type="nucleotide sequence ID" value="NZ_CP036526.1"/>
</dbReference>
<dbReference type="OrthoDB" id="274221at2"/>
<dbReference type="GO" id="GO:0006313">
    <property type="term" value="P:DNA transposition"/>
    <property type="evidence" value="ECO:0007669"/>
    <property type="project" value="InterPro"/>
</dbReference>
<dbReference type="Proteomes" id="UP000319817">
    <property type="component" value="Chromosome"/>
</dbReference>
<dbReference type="Pfam" id="PF01797">
    <property type="entry name" value="Y1_Tnp"/>
    <property type="match status" value="1"/>
</dbReference>
<protein>
    <recommendedName>
        <fullName evidence="2">Transposase IS200-like domain-containing protein</fullName>
    </recommendedName>
</protein>
<dbReference type="Gene3D" id="3.30.70.1290">
    <property type="entry name" value="Transposase IS200-like"/>
    <property type="match status" value="1"/>
</dbReference>
<feature type="region of interest" description="Disordered" evidence="1">
    <location>
        <begin position="22"/>
        <end position="44"/>
    </location>
</feature>
<accession>A0A517NW72</accession>
<dbReference type="InterPro" id="IPR036515">
    <property type="entry name" value="Transposase_17_sf"/>
</dbReference>
<dbReference type="AlphaFoldDB" id="A0A517NW72"/>
<dbReference type="InterPro" id="IPR002686">
    <property type="entry name" value="Transposase_17"/>
</dbReference>
<dbReference type="EMBL" id="CP036526">
    <property type="protein sequence ID" value="QDT11346.1"/>
    <property type="molecule type" value="Genomic_DNA"/>
</dbReference>
<feature type="domain" description="Transposase IS200-like" evidence="2">
    <location>
        <begin position="54"/>
        <end position="128"/>
    </location>
</feature>
<evidence type="ECO:0000313" key="3">
    <source>
        <dbReference type="EMBL" id="QDT11346.1"/>
    </source>
</evidence>
<gene>
    <name evidence="3" type="ORF">K239x_33410</name>
</gene>
<evidence type="ECO:0000313" key="4">
    <source>
        <dbReference type="Proteomes" id="UP000319817"/>
    </source>
</evidence>
<name>A0A517NW72_9BACT</name>
<reference evidence="3 4" key="1">
    <citation type="submission" date="2019-02" db="EMBL/GenBank/DDBJ databases">
        <title>Deep-cultivation of Planctomycetes and their phenomic and genomic characterization uncovers novel biology.</title>
        <authorList>
            <person name="Wiegand S."/>
            <person name="Jogler M."/>
            <person name="Boedeker C."/>
            <person name="Pinto D."/>
            <person name="Vollmers J."/>
            <person name="Rivas-Marin E."/>
            <person name="Kohn T."/>
            <person name="Peeters S.H."/>
            <person name="Heuer A."/>
            <person name="Rast P."/>
            <person name="Oberbeckmann S."/>
            <person name="Bunk B."/>
            <person name="Jeske O."/>
            <person name="Meyerdierks A."/>
            <person name="Storesund J.E."/>
            <person name="Kallscheuer N."/>
            <person name="Luecker S."/>
            <person name="Lage O.M."/>
            <person name="Pohl T."/>
            <person name="Merkel B.J."/>
            <person name="Hornburger P."/>
            <person name="Mueller R.-W."/>
            <person name="Bruemmer F."/>
            <person name="Labrenz M."/>
            <person name="Spormann A.M."/>
            <person name="Op den Camp H."/>
            <person name="Overmann J."/>
            <person name="Amann R."/>
            <person name="Jetten M.S.M."/>
            <person name="Mascher T."/>
            <person name="Medema M.H."/>
            <person name="Devos D.P."/>
            <person name="Kaster A.-K."/>
            <person name="Ovreas L."/>
            <person name="Rohde M."/>
            <person name="Galperin M.Y."/>
            <person name="Jogler C."/>
        </authorList>
    </citation>
    <scope>NUCLEOTIDE SEQUENCE [LARGE SCALE GENOMIC DNA]</scope>
    <source>
        <strain evidence="3 4">K23_9</strain>
    </source>
</reference>
<keyword evidence="4" id="KW-1185">Reference proteome</keyword>
<organism evidence="3 4">
    <name type="scientific">Stieleria marina</name>
    <dbReference type="NCBI Taxonomy" id="1930275"/>
    <lineage>
        <taxon>Bacteria</taxon>
        <taxon>Pseudomonadati</taxon>
        <taxon>Planctomycetota</taxon>
        <taxon>Planctomycetia</taxon>
        <taxon>Pirellulales</taxon>
        <taxon>Pirellulaceae</taxon>
        <taxon>Stieleria</taxon>
    </lineage>
</organism>
<evidence type="ECO:0000259" key="2">
    <source>
        <dbReference type="Pfam" id="PF01797"/>
    </source>
</evidence>
<sequence>MTTTHVYFITWTTYGTFLPGDSRGWRKRQSGPQQPRPALEQWSQDHMAHEAVRLSDDDRTTVQLACQQHCEFRGWTLLAANARSNHVHVVVISDREPSTTRNQLKANCTRALRQQRTPLHVPKTWSTGGDTKVLNTDDQIESAILYVTEAQDQKGIEYPS</sequence>